<comment type="caution">
    <text evidence="2">The sequence shown here is derived from an EMBL/GenBank/DDBJ whole genome shotgun (WGS) entry which is preliminary data.</text>
</comment>
<protein>
    <submittedName>
        <fullName evidence="2">Uncharacterized protein</fullName>
    </submittedName>
</protein>
<keyword evidence="3" id="KW-1185">Reference proteome</keyword>
<reference evidence="2" key="1">
    <citation type="submission" date="2020-11" db="EMBL/GenBank/DDBJ databases">
        <authorList>
            <consortium name="DOE Joint Genome Institute"/>
            <person name="Ahrendt S."/>
            <person name="Riley R."/>
            <person name="Andreopoulos W."/>
            <person name="Labutti K."/>
            <person name="Pangilinan J."/>
            <person name="Ruiz-Duenas F.J."/>
            <person name="Barrasa J.M."/>
            <person name="Sanchez-Garcia M."/>
            <person name="Camarero S."/>
            <person name="Miyauchi S."/>
            <person name="Serrano A."/>
            <person name="Linde D."/>
            <person name="Babiker R."/>
            <person name="Drula E."/>
            <person name="Ayuso-Fernandez I."/>
            <person name="Pacheco R."/>
            <person name="Padilla G."/>
            <person name="Ferreira P."/>
            <person name="Barriuso J."/>
            <person name="Kellner H."/>
            <person name="Castanera R."/>
            <person name="Alfaro M."/>
            <person name="Ramirez L."/>
            <person name="Pisabarro A.G."/>
            <person name="Kuo A."/>
            <person name="Tritt A."/>
            <person name="Lipzen A."/>
            <person name="He G."/>
            <person name="Yan M."/>
            <person name="Ng V."/>
            <person name="Cullen D."/>
            <person name="Martin F."/>
            <person name="Rosso M.-N."/>
            <person name="Henrissat B."/>
            <person name="Hibbett D."/>
            <person name="Martinez A.T."/>
            <person name="Grigoriev I.V."/>
        </authorList>
    </citation>
    <scope>NUCLEOTIDE SEQUENCE</scope>
    <source>
        <strain evidence="2">CBS 247.69</strain>
    </source>
</reference>
<feature type="region of interest" description="Disordered" evidence="1">
    <location>
        <begin position="125"/>
        <end position="153"/>
    </location>
</feature>
<dbReference type="Proteomes" id="UP000807353">
    <property type="component" value="Unassembled WGS sequence"/>
</dbReference>
<dbReference type="AlphaFoldDB" id="A0A9P5Y5Q0"/>
<gene>
    <name evidence="2" type="ORF">BDZ94DRAFT_703360</name>
</gene>
<feature type="region of interest" description="Disordered" evidence="1">
    <location>
        <begin position="184"/>
        <end position="215"/>
    </location>
</feature>
<accession>A0A9P5Y5Q0</accession>
<evidence type="ECO:0000256" key="1">
    <source>
        <dbReference type="SAM" id="MobiDB-lite"/>
    </source>
</evidence>
<dbReference type="EMBL" id="MU150269">
    <property type="protein sequence ID" value="KAF9462702.1"/>
    <property type="molecule type" value="Genomic_DNA"/>
</dbReference>
<feature type="compositionally biased region" description="Polar residues" evidence="1">
    <location>
        <begin position="189"/>
        <end position="198"/>
    </location>
</feature>
<evidence type="ECO:0000313" key="3">
    <source>
        <dbReference type="Proteomes" id="UP000807353"/>
    </source>
</evidence>
<feature type="compositionally biased region" description="Basic and acidic residues" evidence="1">
    <location>
        <begin position="205"/>
        <end position="215"/>
    </location>
</feature>
<evidence type="ECO:0000313" key="2">
    <source>
        <dbReference type="EMBL" id="KAF9462702.1"/>
    </source>
</evidence>
<organism evidence="2 3">
    <name type="scientific">Collybia nuda</name>
    <dbReference type="NCBI Taxonomy" id="64659"/>
    <lineage>
        <taxon>Eukaryota</taxon>
        <taxon>Fungi</taxon>
        <taxon>Dikarya</taxon>
        <taxon>Basidiomycota</taxon>
        <taxon>Agaricomycotina</taxon>
        <taxon>Agaricomycetes</taxon>
        <taxon>Agaricomycetidae</taxon>
        <taxon>Agaricales</taxon>
        <taxon>Tricholomatineae</taxon>
        <taxon>Clitocybaceae</taxon>
        <taxon>Collybia</taxon>
    </lineage>
</organism>
<sequence>MIMMDSNQRRINDSGCGRRSLEFAGRVADGKICRPAGGEARGRKEVGDKSENHGPESGCMRFRFRFRFLSSVFALGSMLHVLRSCSLQFFASDPLLTKSYIQHPTIHPILRTTTHPEVAKPIRAWESNSHSPTTGMGLEEETPRTKDQDARSANGWDPWGVALRADAQWTRILVFVRRPVSKTWPPAANLNQTQTLTRKYNPPESEPKKSESLRA</sequence>
<feature type="compositionally biased region" description="Basic and acidic residues" evidence="1">
    <location>
        <begin position="141"/>
        <end position="150"/>
    </location>
</feature>
<proteinExistence type="predicted"/>
<name>A0A9P5Y5Q0_9AGAR</name>